<dbReference type="CDD" id="cd20710">
    <property type="entry name" value="NOT1_connector"/>
    <property type="match status" value="1"/>
</dbReference>
<keyword evidence="15" id="KW-1185">Reference proteome</keyword>
<evidence type="ECO:0000259" key="11">
    <source>
        <dbReference type="Pfam" id="PF16415"/>
    </source>
</evidence>
<comment type="subcellular location">
    <subcellularLocation>
        <location evidence="1">Nucleus</location>
    </subcellularLocation>
</comment>
<dbReference type="Gene3D" id="1.25.40.790">
    <property type="match status" value="1"/>
</dbReference>
<dbReference type="InterPro" id="IPR040398">
    <property type="entry name" value="Not1"/>
</dbReference>
<dbReference type="GO" id="GO:0030015">
    <property type="term" value="C:CCR4-NOT core complex"/>
    <property type="evidence" value="ECO:0007669"/>
    <property type="project" value="InterPro"/>
</dbReference>
<dbReference type="RefSeq" id="XP_037189099.1">
    <property type="nucleotide sequence ID" value="XM_037340631.1"/>
</dbReference>
<dbReference type="PANTHER" id="PTHR13162:SF8">
    <property type="entry name" value="CCR4-NOT TRANSCRIPTION COMPLEX SUBUNIT 1"/>
    <property type="match status" value="1"/>
</dbReference>
<feature type="region of interest" description="Disordered" evidence="8">
    <location>
        <begin position="1429"/>
        <end position="1454"/>
    </location>
</feature>
<feature type="domain" description="CCR4-NOT transcription complex subunit 1" evidence="10">
    <location>
        <begin position="1200"/>
        <end position="1336"/>
    </location>
</feature>
<dbReference type="GO" id="GO:0000932">
    <property type="term" value="C:P-body"/>
    <property type="evidence" value="ECO:0007669"/>
    <property type="project" value="TreeGrafter"/>
</dbReference>
<dbReference type="PANTHER" id="PTHR13162">
    <property type="entry name" value="CCR4-NOT TRANSCRIPTION COMPLEX"/>
    <property type="match status" value="1"/>
</dbReference>
<keyword evidence="3" id="KW-0805">Transcription regulation</keyword>
<dbReference type="GO" id="GO:0005634">
    <property type="term" value="C:nucleus"/>
    <property type="evidence" value="ECO:0007669"/>
    <property type="project" value="UniProtKB-SubCell"/>
</dbReference>
<evidence type="ECO:0000259" key="10">
    <source>
        <dbReference type="Pfam" id="PF12842"/>
    </source>
</evidence>
<evidence type="ECO:0000256" key="8">
    <source>
        <dbReference type="SAM" id="MobiDB-lite"/>
    </source>
</evidence>
<dbReference type="GO" id="GO:0000289">
    <property type="term" value="P:nuclear-transcribed mRNA poly(A) tail shortening"/>
    <property type="evidence" value="ECO:0007669"/>
    <property type="project" value="UniProtKB-ARBA"/>
</dbReference>
<feature type="domain" description="CCR4-NOT transcription complex subunit 1 HEAT repeat" evidence="13">
    <location>
        <begin position="524"/>
        <end position="666"/>
    </location>
</feature>
<keyword evidence="2" id="KW-0678">Repressor</keyword>
<evidence type="ECO:0000256" key="4">
    <source>
        <dbReference type="ARBA" id="ARBA00023163"/>
    </source>
</evidence>
<gene>
    <name evidence="14" type="ORF">Bfra_010298</name>
</gene>
<dbReference type="FunFam" id="1.25.40.790:FF:000003">
    <property type="entry name" value="CCR4-NOT transcription complex subunit 1"/>
    <property type="match status" value="1"/>
</dbReference>
<evidence type="ECO:0000256" key="6">
    <source>
        <dbReference type="ARBA" id="ARBA00059181"/>
    </source>
</evidence>
<dbReference type="Gene3D" id="1.25.40.800">
    <property type="match status" value="1"/>
</dbReference>
<evidence type="ECO:0000259" key="12">
    <source>
        <dbReference type="Pfam" id="PF16417"/>
    </source>
</evidence>
<dbReference type="GO" id="GO:0017148">
    <property type="term" value="P:negative regulation of translation"/>
    <property type="evidence" value="ECO:0007669"/>
    <property type="project" value="InterPro"/>
</dbReference>
<name>A0A8H6EFB7_9HELO</name>
<feature type="compositionally biased region" description="Polar residues" evidence="8">
    <location>
        <begin position="1442"/>
        <end position="1454"/>
    </location>
</feature>
<reference evidence="14 15" key="1">
    <citation type="journal article" date="2020" name="Phytopathology">
        <title>A high-quality genome resource of Botrytis fragariae, a new and rapidly spreading fungal pathogen causing strawberry gray mold in the U.S.A.</title>
        <authorList>
            <person name="Wu Y."/>
            <person name="Saski C.A."/>
            <person name="Schnabel G."/>
            <person name="Xiao S."/>
            <person name="Hu M."/>
        </authorList>
    </citation>
    <scope>NUCLEOTIDE SEQUENCE [LARGE SCALE GENOMIC DNA]</scope>
    <source>
        <strain evidence="14 15">BVB16</strain>
    </source>
</reference>
<dbReference type="Pfam" id="PF16417">
    <property type="entry name" value="CNOT1_TTP_bind"/>
    <property type="match status" value="1"/>
</dbReference>
<comment type="function">
    <text evidence="6">Acts as a component of the CCR4-NOT core complex, which in the nucleus seems to be a general transcription factor, and in the cytoplasm the major mRNA deadenylase involved in mRNA turnover. The NOT protein subcomplex negatively regulates the basal and activated transcription of many genes. Preferentially affects TC-type TATA element-dependent transcription. Could directly or indirectly inhibit component(s) of the general transcription machinery.</text>
</comment>
<protein>
    <recommendedName>
        <fullName evidence="7">General negative regulator of transcription subunit 1</fullName>
    </recommendedName>
</protein>
<keyword evidence="5" id="KW-0539">Nucleus</keyword>
<dbReference type="EMBL" id="JABFCT010000015">
    <property type="protein sequence ID" value="KAF5870152.1"/>
    <property type="molecule type" value="Genomic_DNA"/>
</dbReference>
<feature type="domain" description="CCR4-NOT transcription complex subunit 1 CAF1-binding" evidence="11">
    <location>
        <begin position="918"/>
        <end position="1135"/>
    </location>
</feature>
<evidence type="ECO:0000256" key="3">
    <source>
        <dbReference type="ARBA" id="ARBA00023015"/>
    </source>
</evidence>
<comment type="caution">
    <text evidence="14">The sequence shown here is derived from an EMBL/GenBank/DDBJ whole genome shotgun (WGS) entry which is preliminary data.</text>
</comment>
<dbReference type="Proteomes" id="UP000531561">
    <property type="component" value="Unassembled WGS sequence"/>
</dbReference>
<dbReference type="FunFam" id="1.25.40.840:FF:000002">
    <property type="entry name" value="Ccr4-Not transcription complex subunit (NOT1)"/>
    <property type="match status" value="1"/>
</dbReference>
<organism evidence="14 15">
    <name type="scientific">Botrytis fragariae</name>
    <dbReference type="NCBI Taxonomy" id="1964551"/>
    <lineage>
        <taxon>Eukaryota</taxon>
        <taxon>Fungi</taxon>
        <taxon>Dikarya</taxon>
        <taxon>Ascomycota</taxon>
        <taxon>Pezizomycotina</taxon>
        <taxon>Leotiomycetes</taxon>
        <taxon>Helotiales</taxon>
        <taxon>Sclerotiniaceae</taxon>
        <taxon>Botrytis</taxon>
    </lineage>
</organism>
<evidence type="ECO:0000259" key="13">
    <source>
        <dbReference type="Pfam" id="PF16418"/>
    </source>
</evidence>
<evidence type="ECO:0000256" key="7">
    <source>
        <dbReference type="ARBA" id="ARBA00074459"/>
    </source>
</evidence>
<feature type="compositionally biased region" description="Polar residues" evidence="8">
    <location>
        <begin position="45"/>
        <end position="57"/>
    </location>
</feature>
<dbReference type="InterPro" id="IPR024557">
    <property type="entry name" value="CNOT1_dom_4"/>
</dbReference>
<accession>A0A8H6EFB7</accession>
<dbReference type="FunFam" id="1.25.40.180:FF:000012">
    <property type="entry name" value="Ccr4-Not transcription complex subunit"/>
    <property type="match status" value="1"/>
</dbReference>
<dbReference type="InterPro" id="IPR032191">
    <property type="entry name" value="CNOT1_CAF1_bind"/>
</dbReference>
<dbReference type="InterPro" id="IPR032194">
    <property type="entry name" value="CNOT1_HEAT"/>
</dbReference>
<evidence type="ECO:0000256" key="1">
    <source>
        <dbReference type="ARBA" id="ARBA00004123"/>
    </source>
</evidence>
<dbReference type="Pfam" id="PF04054">
    <property type="entry name" value="Not1"/>
    <property type="match status" value="1"/>
</dbReference>
<dbReference type="Gene3D" id="1.25.40.840">
    <property type="entry name" value="CCR4-NOT transcription complex subunit 1 TTP binding domain"/>
    <property type="match status" value="1"/>
</dbReference>
<dbReference type="Pfam" id="PF12842">
    <property type="entry name" value="DUF3819"/>
    <property type="match status" value="1"/>
</dbReference>
<feature type="region of interest" description="Disordered" evidence="8">
    <location>
        <begin position="31"/>
        <end position="57"/>
    </location>
</feature>
<evidence type="ECO:0000256" key="5">
    <source>
        <dbReference type="ARBA" id="ARBA00023242"/>
    </source>
</evidence>
<evidence type="ECO:0000259" key="9">
    <source>
        <dbReference type="Pfam" id="PF04054"/>
    </source>
</evidence>
<dbReference type="Pfam" id="PF16418">
    <property type="entry name" value="CNOT1_HEAT"/>
    <property type="match status" value="1"/>
</dbReference>
<dbReference type="OrthoDB" id="1933107at2759"/>
<evidence type="ECO:0000313" key="14">
    <source>
        <dbReference type="EMBL" id="KAF5870152.1"/>
    </source>
</evidence>
<evidence type="ECO:0000313" key="15">
    <source>
        <dbReference type="Proteomes" id="UP000531561"/>
    </source>
</evidence>
<keyword evidence="4" id="KW-0804">Transcription</keyword>
<feature type="domain" description="CCR4-NOT transcription complex subunit 1 TTP binding" evidence="12">
    <location>
        <begin position="712"/>
        <end position="856"/>
    </location>
</feature>
<proteinExistence type="predicted"/>
<dbReference type="Gene3D" id="1.25.40.180">
    <property type="match status" value="1"/>
</dbReference>
<dbReference type="InterPro" id="IPR038535">
    <property type="entry name" value="CNOT1_TTP_bind_sf"/>
</dbReference>
<feature type="non-terminal residue" evidence="14">
    <location>
        <position position="1"/>
    </location>
</feature>
<feature type="domain" description="CCR4-Not complex component Not1 C-terminal" evidence="9">
    <location>
        <begin position="1825"/>
        <end position="2193"/>
    </location>
</feature>
<evidence type="ECO:0000256" key="2">
    <source>
        <dbReference type="ARBA" id="ARBA00022491"/>
    </source>
</evidence>
<sequence>SAGVGLRQNTTIFDGEFKRGTFTPSPAQTIVTGVSHSPHGSHHSTFSAGASPSTNSPIGGSGVNKIVVAQVYLLLGTIKEDKDRTKWEQQAEQLRKLVDEHGMEVFSKYFSRLVVGNAPQIFPGINRPVLNSGNYQILVNEVHKVAHDVDQAGKIAESIETGNEDIFRDFDLATFMDHFKLDALEKTILALAFKTGSRSDLKTKADDILSANYQGFVEALSQVNQGQEDLTPSFLATIVDRFIQGHPPNFDRQAQILLFRAISYRFRDHPEQDIPAPTEVLAALFLMSIITEGNRLILYIQKTGAAFTSDEDTCRNYIRHAGDINLDEAQVSDALLYTAISRTPTFSPQIFVSSLRKEVPAGFSWLQVVQHFDTPDLRISPQQFLAVYEAIRPIALEDPAIIPQLLGGVWQNTETQLSFISAYASLNPHELDASTIPKLRPSFTLDDYSDAKPEVRERAEWAVRHPLVSVITLTSVFIVALRETQYSETVEAKRLFQEVVVPNLDIFLVSAFGVPRPWPELAVETINNLFERFLFRVDGHYDFVLASLWRKDKTWVAQRLMDAHVKAPLELPLILEHAIKHEWLHELASMLNGFGLDLAALAHSRSYLDIKDWKATNSPREEELGTALLTFLSIKAQHEIVCQKTSQPHSIMLPVKTVFAMLNVLEEILPKEPSAELIAVQRTCITAYPRLINYGQDDELDRIIDNNGLVTNMLSENAQHMMEQHYKQMYSQELKVRQIVDALAGYKSARDPYQQDVFACMIHGLFDEYTLYSTYPLEALATTAVLFGGIIQNKLIADLPLEIGLGMILEAVRDHLPEESMYKFGLQALLQFIPRLSEWPGFCHQLLQVPGLEGTEPWKRAQNVIHDQQEDMLRNGHNDLMNGSGITNGNIDVLLSAEPSAPPFNSINVDPLPPNADFKDPDPEAQGKVQFLLNNITEVNVQSKFIELKSALDETNQRWFAGHLVEERAKVQPNYHVLYLKLVKLFEDKILWNQLLRETFISVSKLLNAESTLQSSIDRTHLKNLGGWLGSMTLANDKPVKHRNIAFKQLLLEACDTQRLIVVIPFVCKVLFEGRNSVVFKPPNPWLMDIIHLLIELYHNAELKLNLKFEIEVLCKGLSLDHKSIKPSTEFQSRIPPIEEATEPMAVPDGLDRFENLSVNGLGGGIASGRFSPQEILSTMPDLGPLLTYPPSNDMVNTRQLHDILKTAITRAVHEIISPVVERSVTIAAISTAQMIHKDFATEPNEARVRSAAINMVKKTAGSLALVTSKEPLRASMTNYIRTLSVEHQLPEGTIIMCVNSNLDLACSQVEKKAEERAVPEIEEILEPELEARRLHHIRRPDDPYIDPQLSRWAWTIPSPYKLQPSMSGLNQEQMAIYDEFARQPRLLPLADRGSVAGSLAGTTHVATASDATTSITNDLLRDQFPTVPNLPAPAETPTIPLVNNQQAPYSQPSAALSNGRMPNMAMNPQGLPEKVQRLLADLQQTTADIPEQHYMDLPRPHPVIEILDALYGLIIRSQQGQEPYDIWIAEQICGIVFSGSENTLVIECLVHVLENIIRIGGRCAVRVSMIIGQQVGEALLHVPLIIALVKAEMIDWARVDFATSTALAERKEGTLEFFLSLLEQVFLCDRPLALYTDVAKSLEVAFEWISKEPNLEVGQQLKEKLAASALPKSVGCSQNDRLAFRQDQMEYVFEEWIHLFSNPIAPERAALVFISHMYNRQLINDKEDLCLFLRLSIDTSVERFEQQIQMHGFLNDAYVPIDALAKLISLLVRGYEREGEVKGDKAAFLESVLSVITLVLNHHHVMRGEGFNQKVFTRLLSSMLCHLNTFSTDLSETENQQIILTFAEKLIKLQPAYFPGFVYGWMTLISHRFFLVPLMGLADDMGWQPFAKLAECLLSYTGELLKPLQLTLAARDIYQGVLKFFLVLQHDYPEFVVAYSTKLCASVPSHCVQLLNLILNAHPTKTQLPDPLQPGLKIERIEEIRISPEIVSLDIEGTLQSTGLYEILEQALQSGPSEDAVAHITHTIQRKQTEVSGPGFVPVNVDLQLIESVVLHICMYAVTRASQKGELNSFARGSTDAALLSMLVHELNPEARHYLLTSMVNQLRFPNAHTNYFVQALLELFGNDVNDQEESDISQQILRVLLERAFVSLPIPWGVLNMVIELAKNENKYKFFDLPYIKSTPEVAERIAVIVQRSLSR</sequence>
<dbReference type="InterPro" id="IPR032193">
    <property type="entry name" value="CNOT1_TTP_bind"/>
</dbReference>
<dbReference type="GO" id="GO:0060090">
    <property type="term" value="F:molecular adaptor activity"/>
    <property type="evidence" value="ECO:0007669"/>
    <property type="project" value="TreeGrafter"/>
</dbReference>
<dbReference type="GeneID" id="59264323"/>
<dbReference type="Pfam" id="PF16415">
    <property type="entry name" value="CNOT1_CAF1_bind"/>
    <property type="match status" value="1"/>
</dbReference>
<dbReference type="InterPro" id="IPR007196">
    <property type="entry name" value="CCR4-Not_Not1_C"/>
</dbReference>